<feature type="transmembrane region" description="Helical" evidence="1">
    <location>
        <begin position="70"/>
        <end position="88"/>
    </location>
</feature>
<accession>A0A9X4M8D3</accession>
<keyword evidence="1" id="KW-0472">Membrane</keyword>
<feature type="transmembrane region" description="Helical" evidence="1">
    <location>
        <begin position="42"/>
        <end position="64"/>
    </location>
</feature>
<dbReference type="InterPro" id="IPR004676">
    <property type="entry name" value="Cd-R_transporter"/>
</dbReference>
<reference evidence="2" key="1">
    <citation type="submission" date="2019-05" db="EMBL/GenBank/DDBJ databases">
        <title>Whole genome sequencing of Pseudanabaena catenata USMAC16.</title>
        <authorList>
            <person name="Khan Z."/>
            <person name="Omar W.M."/>
            <person name="Convey P."/>
            <person name="Merican F."/>
            <person name="Najimudin N."/>
        </authorList>
    </citation>
    <scope>NUCLEOTIDE SEQUENCE</scope>
    <source>
        <strain evidence="2">USMAC16</strain>
    </source>
</reference>
<evidence type="ECO:0000256" key="1">
    <source>
        <dbReference type="SAM" id="Phobius"/>
    </source>
</evidence>
<dbReference type="Proteomes" id="UP001152872">
    <property type="component" value="Unassembled WGS sequence"/>
</dbReference>
<dbReference type="AlphaFoldDB" id="A0A9X4M8D3"/>
<comment type="caution">
    <text evidence="2">The sequence shown here is derived from an EMBL/GenBank/DDBJ whole genome shotgun (WGS) entry which is preliminary data.</text>
</comment>
<protein>
    <submittedName>
        <fullName evidence="2">Cadmium resistance transporter</fullName>
    </submittedName>
</protein>
<feature type="transmembrane region" description="Helical" evidence="1">
    <location>
        <begin position="191"/>
        <end position="209"/>
    </location>
</feature>
<organism evidence="2 3">
    <name type="scientific">Pseudanabaena catenata USMAC16</name>
    <dbReference type="NCBI Taxonomy" id="1855837"/>
    <lineage>
        <taxon>Bacteria</taxon>
        <taxon>Bacillati</taxon>
        <taxon>Cyanobacteriota</taxon>
        <taxon>Cyanophyceae</taxon>
        <taxon>Pseudanabaenales</taxon>
        <taxon>Pseudanabaenaceae</taxon>
        <taxon>Pseudanabaena</taxon>
    </lineage>
</organism>
<proteinExistence type="predicted"/>
<keyword evidence="1" id="KW-0812">Transmembrane</keyword>
<gene>
    <name evidence="2" type="ORF">FEV09_14250</name>
</gene>
<dbReference type="RefSeq" id="WP_009627849.1">
    <property type="nucleotide sequence ID" value="NZ_VBTY01000119.1"/>
</dbReference>
<feature type="transmembrane region" description="Helical" evidence="1">
    <location>
        <begin position="157"/>
        <end position="179"/>
    </location>
</feature>
<sequence>MSWLEGAIATGAAVALATTFDDNIYLTSFFGKVSRNFRPRHVVVGEFLGFTALVGVSLIGFFGGLIVSDMWVGLLGILPIMIGIHQLMSKEEDDGKEIAEEVEHINTEVGRPRLSQSLWSTLKDPKTHRVSAVTISNGGNNVGVYIPLFASSSLPSLGIILTMCYMTIGFWCFCSYNLTRFPGISYLVARFGRKIAPFVLIYLGLSIIIKSQSYRLVIPV</sequence>
<evidence type="ECO:0000313" key="3">
    <source>
        <dbReference type="Proteomes" id="UP001152872"/>
    </source>
</evidence>
<evidence type="ECO:0000313" key="2">
    <source>
        <dbReference type="EMBL" id="MDG3495711.1"/>
    </source>
</evidence>
<dbReference type="Pfam" id="PF03596">
    <property type="entry name" value="Cad"/>
    <property type="match status" value="1"/>
</dbReference>
<keyword evidence="1" id="KW-1133">Transmembrane helix</keyword>
<keyword evidence="3" id="KW-1185">Reference proteome</keyword>
<name>A0A9X4M8D3_9CYAN</name>
<dbReference type="EMBL" id="VBTY01000119">
    <property type="protein sequence ID" value="MDG3495711.1"/>
    <property type="molecule type" value="Genomic_DNA"/>
</dbReference>